<proteinExistence type="predicted"/>
<accession>A0AA42CEL6</accession>
<keyword evidence="1" id="KW-0732">Signal</keyword>
<reference evidence="2" key="1">
    <citation type="submission" date="2022-09" db="EMBL/GenBank/DDBJ databases">
        <title>Rhodovastum sp. nov. RN2-1 isolated from soil in Seongnam, South Korea.</title>
        <authorList>
            <person name="Le N.T."/>
        </authorList>
    </citation>
    <scope>NUCLEOTIDE SEQUENCE</scope>
    <source>
        <strain evidence="2">RN2-1</strain>
    </source>
</reference>
<comment type="caution">
    <text evidence="2">The sequence shown here is derived from an EMBL/GenBank/DDBJ whole genome shotgun (WGS) entry which is preliminary data.</text>
</comment>
<reference evidence="2" key="2">
    <citation type="submission" date="2022-10" db="EMBL/GenBank/DDBJ databases">
        <authorList>
            <person name="Trinh H.N."/>
        </authorList>
    </citation>
    <scope>NUCLEOTIDE SEQUENCE</scope>
    <source>
        <strain evidence="2">RN2-1</strain>
    </source>
</reference>
<sequence length="83" mass="9873">MFHRPILLAAAGALALLAATPAHADWDRGNSGWRHQQWRAPAWRDRHWRPHDWRAHAWRPYHPYRSYAPPAAYHPPHYGYYGR</sequence>
<feature type="signal peptide" evidence="1">
    <location>
        <begin position="1"/>
        <end position="24"/>
    </location>
</feature>
<keyword evidence="3" id="KW-1185">Reference proteome</keyword>
<feature type="chain" id="PRO_5041421324" evidence="1">
    <location>
        <begin position="25"/>
        <end position="83"/>
    </location>
</feature>
<organism evidence="2 3">
    <name type="scientific">Limobrevibacterium gyesilva</name>
    <dbReference type="NCBI Taxonomy" id="2991712"/>
    <lineage>
        <taxon>Bacteria</taxon>
        <taxon>Pseudomonadati</taxon>
        <taxon>Pseudomonadota</taxon>
        <taxon>Alphaproteobacteria</taxon>
        <taxon>Acetobacterales</taxon>
        <taxon>Acetobacteraceae</taxon>
        <taxon>Limobrevibacterium</taxon>
    </lineage>
</organism>
<evidence type="ECO:0000313" key="3">
    <source>
        <dbReference type="Proteomes" id="UP001165679"/>
    </source>
</evidence>
<dbReference type="EMBL" id="JAPDNT010000008">
    <property type="protein sequence ID" value="MCW3475444.1"/>
    <property type="molecule type" value="Genomic_DNA"/>
</dbReference>
<name>A0AA42CEL6_9PROT</name>
<dbReference type="RefSeq" id="WP_264714154.1">
    <property type="nucleotide sequence ID" value="NZ_JAPDNT010000008.1"/>
</dbReference>
<evidence type="ECO:0000313" key="2">
    <source>
        <dbReference type="EMBL" id="MCW3475444.1"/>
    </source>
</evidence>
<protein>
    <submittedName>
        <fullName evidence="2">Uncharacterized protein</fullName>
    </submittedName>
</protein>
<gene>
    <name evidence="2" type="ORF">OL599_12745</name>
</gene>
<evidence type="ECO:0000256" key="1">
    <source>
        <dbReference type="SAM" id="SignalP"/>
    </source>
</evidence>
<dbReference type="Proteomes" id="UP001165679">
    <property type="component" value="Unassembled WGS sequence"/>
</dbReference>
<dbReference type="AlphaFoldDB" id="A0AA42CEL6"/>